<evidence type="ECO:0000313" key="2">
    <source>
        <dbReference type="EMBL" id="CAB4914099.1"/>
    </source>
</evidence>
<evidence type="ECO:0000256" key="1">
    <source>
        <dbReference type="SAM" id="MobiDB-lite"/>
    </source>
</evidence>
<dbReference type="EMBL" id="CAFBMK010000071">
    <property type="protein sequence ID" value="CAB4914099.1"/>
    <property type="molecule type" value="Genomic_DNA"/>
</dbReference>
<dbReference type="AlphaFoldDB" id="A0A6J7HE99"/>
<dbReference type="PANTHER" id="PTHR36456">
    <property type="entry name" value="UPF0232 PROTEIN SCO3875"/>
    <property type="match status" value="1"/>
</dbReference>
<dbReference type="PANTHER" id="PTHR36456:SF1">
    <property type="entry name" value="UPF0232 PROTEIN SCO3875"/>
    <property type="match status" value="1"/>
</dbReference>
<gene>
    <name evidence="2" type="ORF">UFOPK3564_01453</name>
</gene>
<feature type="region of interest" description="Disordered" evidence="1">
    <location>
        <begin position="97"/>
        <end position="125"/>
    </location>
</feature>
<name>A0A6J7HE99_9ZZZZ</name>
<sequence length="125" mass="12898">MRGRRRSTPHSAAAGLESLLDEIAPEDTGDVGLARLQRAWPGAVGPAIAGAGRPVAFVDGTLHVACEDATWAHELQMLQSTILERLRAAGVTDVTAVRSRAGGAGGGPRDPRSAGGPRRSRGGRV</sequence>
<dbReference type="Pfam" id="PF05258">
    <property type="entry name" value="DciA"/>
    <property type="match status" value="1"/>
</dbReference>
<dbReference type="InterPro" id="IPR007922">
    <property type="entry name" value="DciA-like"/>
</dbReference>
<protein>
    <submittedName>
        <fullName evidence="2">Unannotated protein</fullName>
    </submittedName>
</protein>
<accession>A0A6J7HE99</accession>
<reference evidence="2" key="1">
    <citation type="submission" date="2020-05" db="EMBL/GenBank/DDBJ databases">
        <authorList>
            <person name="Chiriac C."/>
            <person name="Salcher M."/>
            <person name="Ghai R."/>
            <person name="Kavagutti S V."/>
        </authorList>
    </citation>
    <scope>NUCLEOTIDE SEQUENCE</scope>
</reference>
<proteinExistence type="predicted"/>
<organism evidence="2">
    <name type="scientific">freshwater metagenome</name>
    <dbReference type="NCBI Taxonomy" id="449393"/>
    <lineage>
        <taxon>unclassified sequences</taxon>
        <taxon>metagenomes</taxon>
        <taxon>ecological metagenomes</taxon>
    </lineage>
</organism>